<dbReference type="Pfam" id="PF00583">
    <property type="entry name" value="Acetyltransf_1"/>
    <property type="match status" value="1"/>
</dbReference>
<dbReference type="RefSeq" id="WP_073006028.1">
    <property type="nucleotide sequence ID" value="NZ_FQXD01000003.1"/>
</dbReference>
<dbReference type="PROSITE" id="PS51186">
    <property type="entry name" value="GNAT"/>
    <property type="match status" value="1"/>
</dbReference>
<reference evidence="5" key="1">
    <citation type="submission" date="2016-11" db="EMBL/GenBank/DDBJ databases">
        <authorList>
            <person name="Varghese N."/>
            <person name="Submissions S."/>
        </authorList>
    </citation>
    <scope>NUCLEOTIDE SEQUENCE [LARGE SCALE GENOMIC DNA]</scope>
    <source>
        <strain evidence="5">CGMCC 1.6496</strain>
    </source>
</reference>
<dbReference type="PANTHER" id="PTHR43420">
    <property type="entry name" value="ACETYLTRANSFERASE"/>
    <property type="match status" value="1"/>
</dbReference>
<proteinExistence type="predicted"/>
<keyword evidence="2" id="KW-0012">Acyltransferase</keyword>
<dbReference type="PANTHER" id="PTHR43420:SF12">
    <property type="entry name" value="N-ACETYLTRANSFERASE DOMAIN-CONTAINING PROTEIN"/>
    <property type="match status" value="1"/>
</dbReference>
<dbReference type="EMBL" id="FQXD01000003">
    <property type="protein sequence ID" value="SHH04122.1"/>
    <property type="molecule type" value="Genomic_DNA"/>
</dbReference>
<dbReference type="CDD" id="cd04301">
    <property type="entry name" value="NAT_SF"/>
    <property type="match status" value="1"/>
</dbReference>
<name>A0A1M5PQX1_9BACI</name>
<dbReference type="AlphaFoldDB" id="A0A1M5PQX1"/>
<dbReference type="Gene3D" id="3.40.630.30">
    <property type="match status" value="1"/>
</dbReference>
<dbReference type="OrthoDB" id="5319888at2"/>
<organism evidence="4 5">
    <name type="scientific">Virgibacillus chiguensis</name>
    <dbReference type="NCBI Taxonomy" id="411959"/>
    <lineage>
        <taxon>Bacteria</taxon>
        <taxon>Bacillati</taxon>
        <taxon>Bacillota</taxon>
        <taxon>Bacilli</taxon>
        <taxon>Bacillales</taxon>
        <taxon>Bacillaceae</taxon>
        <taxon>Virgibacillus</taxon>
    </lineage>
</organism>
<dbReference type="Proteomes" id="UP000184079">
    <property type="component" value="Unassembled WGS sequence"/>
</dbReference>
<dbReference type="InterPro" id="IPR016181">
    <property type="entry name" value="Acyl_CoA_acyltransferase"/>
</dbReference>
<evidence type="ECO:0000256" key="2">
    <source>
        <dbReference type="ARBA" id="ARBA00023315"/>
    </source>
</evidence>
<keyword evidence="5" id="KW-1185">Reference proteome</keyword>
<keyword evidence="1 4" id="KW-0808">Transferase</keyword>
<protein>
    <submittedName>
        <fullName evidence="4">Acetyltransferase (GNAT) family protein</fullName>
    </submittedName>
</protein>
<accession>A0A1M5PQX1</accession>
<evidence type="ECO:0000313" key="4">
    <source>
        <dbReference type="EMBL" id="SHH04122.1"/>
    </source>
</evidence>
<gene>
    <name evidence="4" type="ORF">SAMN05421807_103171</name>
</gene>
<dbReference type="InterPro" id="IPR000182">
    <property type="entry name" value="GNAT_dom"/>
</dbReference>
<evidence type="ECO:0000313" key="5">
    <source>
        <dbReference type="Proteomes" id="UP000184079"/>
    </source>
</evidence>
<dbReference type="GO" id="GO:0016747">
    <property type="term" value="F:acyltransferase activity, transferring groups other than amino-acyl groups"/>
    <property type="evidence" value="ECO:0007669"/>
    <property type="project" value="InterPro"/>
</dbReference>
<dbReference type="SUPFAM" id="SSF55729">
    <property type="entry name" value="Acyl-CoA N-acyltransferases (Nat)"/>
    <property type="match status" value="1"/>
</dbReference>
<dbReference type="InterPro" id="IPR050680">
    <property type="entry name" value="YpeA/RimI_acetyltransf"/>
</dbReference>
<evidence type="ECO:0000256" key="1">
    <source>
        <dbReference type="ARBA" id="ARBA00022679"/>
    </source>
</evidence>
<sequence length="202" mass="22963">MYTIKKGFDEFNRQRAAKLYSEAFERKFSKVVGNREVVEGLLEQCMDSQFCFGAYNENNQLVGLMGFHVDNQALIKLKISSFIKSFGAIRGIYKASLLQLLFNHKSDNAKQLLMNGVAIESTYRGRGIGSQLFEALFTFVKAEGYESIKLHVIDENPRAKALYERLGFVQKKHEKLPRWATDLFGVSGFSAMVLPIGEKEKK</sequence>
<feature type="domain" description="N-acetyltransferase" evidence="3">
    <location>
        <begin position="3"/>
        <end position="197"/>
    </location>
</feature>
<evidence type="ECO:0000259" key="3">
    <source>
        <dbReference type="PROSITE" id="PS51186"/>
    </source>
</evidence>